<reference evidence="2" key="1">
    <citation type="journal article" date="2014" name="Front. Microbiol.">
        <title>High frequency of phylogenetically diverse reductive dehalogenase-homologous genes in deep subseafloor sedimentary metagenomes.</title>
        <authorList>
            <person name="Kawai M."/>
            <person name="Futagami T."/>
            <person name="Toyoda A."/>
            <person name="Takaki Y."/>
            <person name="Nishi S."/>
            <person name="Hori S."/>
            <person name="Arai W."/>
            <person name="Tsubouchi T."/>
            <person name="Morono Y."/>
            <person name="Uchiyama I."/>
            <person name="Ito T."/>
            <person name="Fujiyama A."/>
            <person name="Inagaki F."/>
            <person name="Takami H."/>
        </authorList>
    </citation>
    <scope>NUCLEOTIDE SEQUENCE</scope>
    <source>
        <strain evidence="2">Expedition CK06-06</strain>
    </source>
</reference>
<dbReference type="EMBL" id="BARV01009573">
    <property type="protein sequence ID" value="GAI02619.1"/>
    <property type="molecule type" value="Genomic_DNA"/>
</dbReference>
<evidence type="ECO:0000256" key="1">
    <source>
        <dbReference type="SAM" id="MobiDB-lite"/>
    </source>
</evidence>
<organism evidence="2">
    <name type="scientific">marine sediment metagenome</name>
    <dbReference type="NCBI Taxonomy" id="412755"/>
    <lineage>
        <taxon>unclassified sequences</taxon>
        <taxon>metagenomes</taxon>
        <taxon>ecological metagenomes</taxon>
    </lineage>
</organism>
<gene>
    <name evidence="2" type="ORF">S06H3_18838</name>
</gene>
<sequence length="42" mass="5068">MAKRSKHGFIKFQKELKRKKKAREKLVQRQGKKDQETDVDKP</sequence>
<dbReference type="AlphaFoldDB" id="X1M8F3"/>
<feature type="compositionally biased region" description="Basic and acidic residues" evidence="1">
    <location>
        <begin position="24"/>
        <end position="42"/>
    </location>
</feature>
<evidence type="ECO:0000313" key="2">
    <source>
        <dbReference type="EMBL" id="GAI02619.1"/>
    </source>
</evidence>
<feature type="region of interest" description="Disordered" evidence="1">
    <location>
        <begin position="1"/>
        <end position="42"/>
    </location>
</feature>
<accession>X1M8F3</accession>
<proteinExistence type="predicted"/>
<name>X1M8F3_9ZZZZ</name>
<comment type="caution">
    <text evidence="2">The sequence shown here is derived from an EMBL/GenBank/DDBJ whole genome shotgun (WGS) entry which is preliminary data.</text>
</comment>
<protein>
    <submittedName>
        <fullName evidence="2">Uncharacterized protein</fullName>
    </submittedName>
</protein>